<dbReference type="Proteomes" id="UP000319716">
    <property type="component" value="Unassembled WGS sequence"/>
</dbReference>
<sequence>MVIYTNAPVTSNGHKAFGRAVKAPFSKSASIRFFVFSVSEW</sequence>
<evidence type="ECO:0000313" key="1">
    <source>
        <dbReference type="EMBL" id="GAY75478.1"/>
    </source>
</evidence>
<proteinExistence type="predicted"/>
<organism evidence="1 2">
    <name type="scientific">Sporolactobacillus inulinus</name>
    <dbReference type="NCBI Taxonomy" id="2078"/>
    <lineage>
        <taxon>Bacteria</taxon>
        <taxon>Bacillati</taxon>
        <taxon>Bacillota</taxon>
        <taxon>Bacilli</taxon>
        <taxon>Bacillales</taxon>
        <taxon>Sporolactobacillaceae</taxon>
        <taxon>Sporolactobacillus</taxon>
    </lineage>
</organism>
<reference evidence="1 2" key="1">
    <citation type="submission" date="2017-11" db="EMBL/GenBank/DDBJ databases">
        <title>Draft Genome Sequence of Sporolactobacillus inulinus NBRC 111894 Isolated from Koso, a Japanese Sugar-Vegetable Fermented Beverage.</title>
        <authorList>
            <person name="Chiou T.Y."/>
            <person name="Oshima K."/>
            <person name="Suda W."/>
            <person name="Hattori M."/>
            <person name="Takahashi T."/>
        </authorList>
    </citation>
    <scope>NUCLEOTIDE SEQUENCE [LARGE SCALE GENOMIC DNA]</scope>
    <source>
        <strain evidence="1 2">NBRC111894</strain>
    </source>
</reference>
<dbReference type="AlphaFoldDB" id="A0A4Y1Z9E8"/>
<dbReference type="EMBL" id="BEXB01000006">
    <property type="protein sequence ID" value="GAY75478.1"/>
    <property type="molecule type" value="Genomic_DNA"/>
</dbReference>
<accession>A0A4Y1Z9E8</accession>
<comment type="caution">
    <text evidence="1">The sequence shown here is derived from an EMBL/GenBank/DDBJ whole genome shotgun (WGS) entry which is preliminary data.</text>
</comment>
<gene>
    <name evidence="1" type="ORF">NBRC111894_1032</name>
</gene>
<name>A0A4Y1Z9E8_9BACL</name>
<protein>
    <submittedName>
        <fullName evidence="1">Uncharacterized protein</fullName>
    </submittedName>
</protein>
<evidence type="ECO:0000313" key="2">
    <source>
        <dbReference type="Proteomes" id="UP000319716"/>
    </source>
</evidence>